<dbReference type="RefSeq" id="WP_157307393.1">
    <property type="nucleotide sequence ID" value="NZ_WRXN01000007.1"/>
</dbReference>
<organism evidence="6 7">
    <name type="scientific">Chitinophaga tropicalis</name>
    <dbReference type="NCBI Taxonomy" id="2683588"/>
    <lineage>
        <taxon>Bacteria</taxon>
        <taxon>Pseudomonadati</taxon>
        <taxon>Bacteroidota</taxon>
        <taxon>Chitinophagia</taxon>
        <taxon>Chitinophagales</taxon>
        <taxon>Chitinophagaceae</taxon>
        <taxon>Chitinophaga</taxon>
    </lineage>
</organism>
<accession>A0A7K1U6F8</accession>
<evidence type="ECO:0000256" key="2">
    <source>
        <dbReference type="ARBA" id="ARBA00023136"/>
    </source>
</evidence>
<evidence type="ECO:0000313" key="7">
    <source>
        <dbReference type="Proteomes" id="UP000461730"/>
    </source>
</evidence>
<reference evidence="6 7" key="1">
    <citation type="submission" date="2019-12" db="EMBL/GenBank/DDBJ databases">
        <title>Chitinophaga sp. strain ysch24 (GDMCC 1.1355), whole genome shotgun sequence.</title>
        <authorList>
            <person name="Zhang X."/>
        </authorList>
    </citation>
    <scope>NUCLEOTIDE SEQUENCE [LARGE SCALE GENOMIC DNA]</scope>
    <source>
        <strain evidence="7">ysch24</strain>
    </source>
</reference>
<feature type="signal peptide" evidence="4">
    <location>
        <begin position="1"/>
        <end position="19"/>
    </location>
</feature>
<dbReference type="AlphaFoldDB" id="A0A7K1U6F8"/>
<evidence type="ECO:0000259" key="5">
    <source>
        <dbReference type="Pfam" id="PF14905"/>
    </source>
</evidence>
<evidence type="ECO:0000313" key="6">
    <source>
        <dbReference type="EMBL" id="MVT09944.1"/>
    </source>
</evidence>
<evidence type="ECO:0000256" key="4">
    <source>
        <dbReference type="SAM" id="SignalP"/>
    </source>
</evidence>
<dbReference type="SUPFAM" id="SSF56935">
    <property type="entry name" value="Porins"/>
    <property type="match status" value="1"/>
</dbReference>
<dbReference type="InterPro" id="IPR008969">
    <property type="entry name" value="CarboxyPept-like_regulatory"/>
</dbReference>
<keyword evidence="3" id="KW-0998">Cell outer membrane</keyword>
<name>A0A7K1U6F8_9BACT</name>
<dbReference type="Proteomes" id="UP000461730">
    <property type="component" value="Unassembled WGS sequence"/>
</dbReference>
<keyword evidence="2" id="KW-0472">Membrane</keyword>
<dbReference type="InterPro" id="IPR036942">
    <property type="entry name" value="Beta-barrel_TonB_sf"/>
</dbReference>
<keyword evidence="4" id="KW-0732">Signal</keyword>
<dbReference type="InterPro" id="IPR041700">
    <property type="entry name" value="OMP_b-brl_3"/>
</dbReference>
<dbReference type="GO" id="GO:0009279">
    <property type="term" value="C:cell outer membrane"/>
    <property type="evidence" value="ECO:0007669"/>
    <property type="project" value="UniProtKB-SubCell"/>
</dbReference>
<sequence>MKRILLLISFVCSLQYVLAQTTYTVSGTIKDTTGQTMIGANILLLTGKDTLHTTSNESGRFSFTKVPRPVFTIRVSVMGYETWYREFSYKEGGTPIDLPLVTLTMRTSTLKEVVIKARPSPIIMKEDTIEYRADQYRLRQNAVTEDLLKRLPGMQVDMEGNVTSMGKKITKIRINGKDFMVDDIKTLTRLLPVDLIDKIQLIDDYGDLARATGRKVGEPERIINIQTKADLEKVYQAQMLAGTGNDGRYNAAVLGNYFSEKQQLSINGNKNNISAQVGNVISTTGNINYRGNYSKKFSMNIGAMGGRTTSETESLSTVKTVTTEGTLNSDNTSLNNSRADNYNINLGTEYKPKEGDMLNFNLNVSRNTNSNNSILRAKQTGLQLKDQSSYNSNTGSTPVFLAGMFGSHRFSSLGRVMSLGLYVNNTNNDNLQDGTDSLRYYNTDGTIAKDSLLHQVLDKKNRNLTANTQISYVEPLDSLNSLELRYSLNYNKTDNSQETRWITPDGKINVIDSLSNSYTYTMMQHQMELNFRRSTKKWDYTLGARLQPASLTSLALESGVRATVRSNRLVPVFRIQYKLPKSATLTLSYAGNVIFPTYQQMQPVPDLTNAQFPVIGNPDLKPSFAHSVFFNYRNAGLNTLFIHLSANYTQDKVVTNVSLVKDSFNTVKQETRFLNTDGDYNFRFIYGWSYRINDGKYNLFLDGNSSYNNNILYMDNVRKTGQNLVLTQSFRANMLREWIELTAGAAYTFNRNVYVLAENNITNISTWNLSMNGKVYFLKTLSLGMDLTKQLNSGYSGALNANPLLINGTLENMFFKRKLTTRLQVFNLLDETSRMSQSISGNSVVENRNRLLGRYFMFTLQCDLRMFKGKGK</sequence>
<keyword evidence="7" id="KW-1185">Reference proteome</keyword>
<feature type="domain" description="Outer membrane protein beta-barrel" evidence="5">
    <location>
        <begin position="408"/>
        <end position="860"/>
    </location>
</feature>
<feature type="chain" id="PRO_5029521376" evidence="4">
    <location>
        <begin position="20"/>
        <end position="872"/>
    </location>
</feature>
<comment type="caution">
    <text evidence="6">The sequence shown here is derived from an EMBL/GenBank/DDBJ whole genome shotgun (WGS) entry which is preliminary data.</text>
</comment>
<dbReference type="Pfam" id="PF14905">
    <property type="entry name" value="OMP_b-brl_3"/>
    <property type="match status" value="1"/>
</dbReference>
<proteinExistence type="predicted"/>
<comment type="subcellular location">
    <subcellularLocation>
        <location evidence="1">Cell outer membrane</location>
    </subcellularLocation>
</comment>
<dbReference type="SUPFAM" id="SSF49464">
    <property type="entry name" value="Carboxypeptidase regulatory domain-like"/>
    <property type="match status" value="1"/>
</dbReference>
<dbReference type="Gene3D" id="2.60.40.1120">
    <property type="entry name" value="Carboxypeptidase-like, regulatory domain"/>
    <property type="match status" value="1"/>
</dbReference>
<dbReference type="Pfam" id="PF13620">
    <property type="entry name" value="CarboxypepD_reg"/>
    <property type="match status" value="1"/>
</dbReference>
<dbReference type="Gene3D" id="2.40.170.20">
    <property type="entry name" value="TonB-dependent receptor, beta-barrel domain"/>
    <property type="match status" value="1"/>
</dbReference>
<evidence type="ECO:0000256" key="3">
    <source>
        <dbReference type="ARBA" id="ARBA00023237"/>
    </source>
</evidence>
<dbReference type="EMBL" id="WRXN01000007">
    <property type="protein sequence ID" value="MVT09944.1"/>
    <property type="molecule type" value="Genomic_DNA"/>
</dbReference>
<gene>
    <name evidence="6" type="ORF">GO493_16855</name>
</gene>
<evidence type="ECO:0000256" key="1">
    <source>
        <dbReference type="ARBA" id="ARBA00004442"/>
    </source>
</evidence>
<protein>
    <submittedName>
        <fullName evidence="6">Outer membrane beta-barrel protein</fullName>
    </submittedName>
</protein>